<protein>
    <submittedName>
        <fullName evidence="1">Uncharacterized protein</fullName>
    </submittedName>
</protein>
<sequence length="53" mass="5263">MATTVANPSPPQPNTVAATAVAAIPVNPMVARRAAGGTMRHALALSVPGATVW</sequence>
<gene>
    <name evidence="1" type="ORF">GCM10009867_04970</name>
</gene>
<organism evidence="1 2">
    <name type="scientific">Pedococcus aerophilus</name>
    <dbReference type="NCBI Taxonomy" id="436356"/>
    <lineage>
        <taxon>Bacteria</taxon>
        <taxon>Bacillati</taxon>
        <taxon>Actinomycetota</taxon>
        <taxon>Actinomycetes</taxon>
        <taxon>Micrococcales</taxon>
        <taxon>Intrasporangiaceae</taxon>
        <taxon>Pedococcus</taxon>
    </lineage>
</organism>
<evidence type="ECO:0000313" key="1">
    <source>
        <dbReference type="EMBL" id="GAA2731415.1"/>
    </source>
</evidence>
<comment type="caution">
    <text evidence="1">The sequence shown here is derived from an EMBL/GenBank/DDBJ whole genome shotgun (WGS) entry which is preliminary data.</text>
</comment>
<keyword evidence="2" id="KW-1185">Reference proteome</keyword>
<accession>A0ABN3UF10</accession>
<dbReference type="EMBL" id="BAAARN010000001">
    <property type="protein sequence ID" value="GAA2731415.1"/>
    <property type="molecule type" value="Genomic_DNA"/>
</dbReference>
<name>A0ABN3UF10_9MICO</name>
<proteinExistence type="predicted"/>
<reference evidence="1 2" key="1">
    <citation type="journal article" date="2019" name="Int. J. Syst. Evol. Microbiol.">
        <title>The Global Catalogue of Microorganisms (GCM) 10K type strain sequencing project: providing services to taxonomists for standard genome sequencing and annotation.</title>
        <authorList>
            <consortium name="The Broad Institute Genomics Platform"/>
            <consortium name="The Broad Institute Genome Sequencing Center for Infectious Disease"/>
            <person name="Wu L."/>
            <person name="Ma J."/>
        </authorList>
    </citation>
    <scope>NUCLEOTIDE SEQUENCE [LARGE SCALE GENOMIC DNA]</scope>
    <source>
        <strain evidence="1 2">JCM 16378</strain>
    </source>
</reference>
<evidence type="ECO:0000313" key="2">
    <source>
        <dbReference type="Proteomes" id="UP001501326"/>
    </source>
</evidence>
<dbReference type="Proteomes" id="UP001501326">
    <property type="component" value="Unassembled WGS sequence"/>
</dbReference>